<protein>
    <submittedName>
        <fullName evidence="3">Tripartite tricarboxylate transporter substrate binding protein</fullName>
    </submittedName>
</protein>
<dbReference type="CDD" id="cd07012">
    <property type="entry name" value="PBP2_Bug_TTT"/>
    <property type="match status" value="1"/>
</dbReference>
<reference evidence="3 4" key="1">
    <citation type="journal article" date="2019" name="Int. J. Syst. Evol. Microbiol.">
        <title>The Global Catalogue of Microorganisms (GCM) 10K type strain sequencing project: providing services to taxonomists for standard genome sequencing and annotation.</title>
        <authorList>
            <consortium name="The Broad Institute Genomics Platform"/>
            <consortium name="The Broad Institute Genome Sequencing Center for Infectious Disease"/>
            <person name="Wu L."/>
            <person name="Ma J."/>
        </authorList>
    </citation>
    <scope>NUCLEOTIDE SEQUENCE [LARGE SCALE GENOMIC DNA]</scope>
    <source>
        <strain evidence="3 4">JCM 14330</strain>
    </source>
</reference>
<dbReference type="Pfam" id="PF03401">
    <property type="entry name" value="TctC"/>
    <property type="match status" value="2"/>
</dbReference>
<dbReference type="EMBL" id="BAAAEN010000005">
    <property type="protein sequence ID" value="GAA0501109.1"/>
    <property type="molecule type" value="Genomic_DNA"/>
</dbReference>
<keyword evidence="2" id="KW-0732">Signal</keyword>
<dbReference type="Proteomes" id="UP001501706">
    <property type="component" value="Unassembled WGS sequence"/>
</dbReference>
<dbReference type="InterPro" id="IPR042100">
    <property type="entry name" value="Bug_dom1"/>
</dbReference>
<organism evidence="3 4">
    <name type="scientific">Pigmentiphaga daeguensis</name>
    <dbReference type="NCBI Taxonomy" id="414049"/>
    <lineage>
        <taxon>Bacteria</taxon>
        <taxon>Pseudomonadati</taxon>
        <taxon>Pseudomonadota</taxon>
        <taxon>Betaproteobacteria</taxon>
        <taxon>Burkholderiales</taxon>
        <taxon>Alcaligenaceae</taxon>
        <taxon>Pigmentiphaga</taxon>
    </lineage>
</organism>
<feature type="signal peptide" evidence="2">
    <location>
        <begin position="1"/>
        <end position="25"/>
    </location>
</feature>
<dbReference type="PANTHER" id="PTHR42928">
    <property type="entry name" value="TRICARBOXYLATE-BINDING PROTEIN"/>
    <property type="match status" value="1"/>
</dbReference>
<dbReference type="Gene3D" id="3.40.190.10">
    <property type="entry name" value="Periplasmic binding protein-like II"/>
    <property type="match status" value="2"/>
</dbReference>
<name>A0ABN1BMV8_9BURK</name>
<dbReference type="PIRSF" id="PIRSF017082">
    <property type="entry name" value="YflP"/>
    <property type="match status" value="1"/>
</dbReference>
<proteinExistence type="inferred from homology"/>
<comment type="similarity">
    <text evidence="1">Belongs to the UPF0065 (bug) family.</text>
</comment>
<dbReference type="InterPro" id="IPR005064">
    <property type="entry name" value="BUG"/>
</dbReference>
<feature type="chain" id="PRO_5046928302" evidence="2">
    <location>
        <begin position="26"/>
        <end position="280"/>
    </location>
</feature>
<gene>
    <name evidence="3" type="ORF">GCM10009097_17150</name>
</gene>
<comment type="caution">
    <text evidence="3">The sequence shown here is derived from an EMBL/GenBank/DDBJ whole genome shotgun (WGS) entry which is preliminary data.</text>
</comment>
<evidence type="ECO:0000313" key="4">
    <source>
        <dbReference type="Proteomes" id="UP001501706"/>
    </source>
</evidence>
<evidence type="ECO:0000256" key="2">
    <source>
        <dbReference type="SAM" id="SignalP"/>
    </source>
</evidence>
<evidence type="ECO:0000256" key="1">
    <source>
        <dbReference type="ARBA" id="ARBA00006987"/>
    </source>
</evidence>
<sequence>MKTPIIHSVLAAITLALCGAAPTHAQDYPAKPVRVVSTFPVGSGPDVALRLVADRLSQKWGQPVMVENKPGGNGFIAIDAAKRSPADGYTLLQMDNAQTSAHPYLFKKLPYDLMRDFEPITPMLRNYFFVVVPVDSPFRGTGDLLQAARAKPGSVTYGSWFGGSAGPLQRAGKVRYLAVSAPRRLAGFPDVPTIAESGGPADFDLAGSVALLAPKGTPAAVADKIQRDVAQVLRDPEVLKRYDAMFYEPYVLERAEYVKELADETRRFGQVLKRLNIALD</sequence>
<dbReference type="Gene3D" id="3.40.190.150">
    <property type="entry name" value="Bordetella uptake gene, domain 1"/>
    <property type="match status" value="2"/>
</dbReference>
<dbReference type="PANTHER" id="PTHR42928:SF5">
    <property type="entry name" value="BLR1237 PROTEIN"/>
    <property type="match status" value="1"/>
</dbReference>
<evidence type="ECO:0000313" key="3">
    <source>
        <dbReference type="EMBL" id="GAA0501109.1"/>
    </source>
</evidence>
<dbReference type="RefSeq" id="WP_279814514.1">
    <property type="nucleotide sequence ID" value="NZ_BAAAEN010000005.1"/>
</dbReference>
<keyword evidence="4" id="KW-1185">Reference proteome</keyword>
<accession>A0ABN1BMV8</accession>